<reference evidence="2" key="1">
    <citation type="journal article" date="2022" name="Microb. Genom.">
        <title>A global pangenome for the wheat fungal pathogen Pyrenophora tritici-repentis and prediction of effector protein structural homology.</title>
        <authorList>
            <person name="Moolhuijzen P.M."/>
            <person name="See P.T."/>
            <person name="Shi G."/>
            <person name="Powell H.R."/>
            <person name="Cockram J."/>
            <person name="Jorgensen L.N."/>
            <person name="Benslimane H."/>
            <person name="Strelkov S.E."/>
            <person name="Turner J."/>
            <person name="Liu Z."/>
            <person name="Moffat C.S."/>
        </authorList>
    </citation>
    <scope>NUCLEOTIDE SEQUENCE [LARGE SCALE GENOMIC DNA]</scope>
</reference>
<evidence type="ECO:0000313" key="1">
    <source>
        <dbReference type="EMBL" id="KAI1514862.1"/>
    </source>
</evidence>
<comment type="caution">
    <text evidence="1">The sequence shown here is derived from an EMBL/GenBank/DDBJ whole genome shotgun (WGS) entry which is preliminary data.</text>
</comment>
<evidence type="ECO:0008006" key="3">
    <source>
        <dbReference type="Google" id="ProtNLM"/>
    </source>
</evidence>
<dbReference type="Proteomes" id="UP000249757">
    <property type="component" value="Unassembled WGS sequence"/>
</dbReference>
<accession>A0A2W1FCQ9</accession>
<sequence length="248" mass="28100">MSDSRLALKLECQQPILDKAAFRAAAAEAGGEPVPPILKNTLYLIGKHASAYSNPEYPPKTPSYEKPDLRKANKSLNTLHYSLPEHCRRGWEPTHSSYAYADRAPRYCQGTHHTTKGDPSHGKINKLMLSNRDIEHWDKNCLDPHFCYDYMLTGRCAKMQSCYLRHIAPTSEELVSLRWYNPRLWETIAKRFRQRAAFDVCPYTKLFPSEEAVAAALPGYSKNAPALESKTEARNKVKIEPLFGGGFV</sequence>
<gene>
    <name evidence="1" type="ORF">Ptr86124_006185</name>
</gene>
<dbReference type="AlphaFoldDB" id="A0A2W1FCQ9"/>
<name>A0A2W1FCQ9_9PLEO</name>
<organism evidence="1 2">
    <name type="scientific">Pyrenophora tritici-repentis</name>
    <dbReference type="NCBI Taxonomy" id="45151"/>
    <lineage>
        <taxon>Eukaryota</taxon>
        <taxon>Fungi</taxon>
        <taxon>Dikarya</taxon>
        <taxon>Ascomycota</taxon>
        <taxon>Pezizomycotina</taxon>
        <taxon>Dothideomycetes</taxon>
        <taxon>Pleosporomycetidae</taxon>
        <taxon>Pleosporales</taxon>
        <taxon>Pleosporineae</taxon>
        <taxon>Pleosporaceae</taxon>
        <taxon>Pyrenophora</taxon>
    </lineage>
</organism>
<protein>
    <recommendedName>
        <fullName evidence="3">C3H1-type domain-containing protein</fullName>
    </recommendedName>
</protein>
<dbReference type="EMBL" id="NRDI02000007">
    <property type="protein sequence ID" value="KAI1514862.1"/>
    <property type="molecule type" value="Genomic_DNA"/>
</dbReference>
<proteinExistence type="predicted"/>
<evidence type="ECO:0000313" key="2">
    <source>
        <dbReference type="Proteomes" id="UP000249757"/>
    </source>
</evidence>
<keyword evidence="2" id="KW-1185">Reference proteome</keyword>